<dbReference type="AlphaFoldDB" id="A0A511KDA9"/>
<protein>
    <recommendedName>
        <fullName evidence="4">Guanine nucleotide-binding protein-like 1</fullName>
    </recommendedName>
</protein>
<accession>A0A511KDA9</accession>
<dbReference type="InterPro" id="IPR006073">
    <property type="entry name" value="GTP-bd"/>
</dbReference>
<dbReference type="SUPFAM" id="SSF52540">
    <property type="entry name" value="P-loop containing nucleoside triphosphate hydrolases"/>
    <property type="match status" value="1"/>
</dbReference>
<evidence type="ECO:0000256" key="1">
    <source>
        <dbReference type="ARBA" id="ARBA00022741"/>
    </source>
</evidence>
<feature type="region of interest" description="Disordered" evidence="5">
    <location>
        <begin position="1"/>
        <end position="51"/>
    </location>
</feature>
<proteinExistence type="predicted"/>
<feature type="domain" description="G" evidence="6">
    <location>
        <begin position="414"/>
        <end position="501"/>
    </location>
</feature>
<feature type="compositionally biased region" description="Basic and acidic residues" evidence="5">
    <location>
        <begin position="38"/>
        <end position="51"/>
    </location>
</feature>
<feature type="compositionally biased region" description="Low complexity" evidence="5">
    <location>
        <begin position="1"/>
        <end position="29"/>
    </location>
</feature>
<comment type="function">
    <text evidence="3">Possible regulatory or functional link with the histocompatibility cluster.</text>
</comment>
<keyword evidence="1" id="KW-0547">Nucleotide-binding</keyword>
<dbReference type="EMBL" id="BJWK01000005">
    <property type="protein sequence ID" value="GEM08282.1"/>
    <property type="molecule type" value="Genomic_DNA"/>
</dbReference>
<evidence type="ECO:0000313" key="7">
    <source>
        <dbReference type="EMBL" id="GEM08282.1"/>
    </source>
</evidence>
<organism evidence="7 8">
    <name type="scientific">Rhodotorula toruloides</name>
    <name type="common">Yeast</name>
    <name type="synonym">Rhodosporidium toruloides</name>
    <dbReference type="NCBI Taxonomy" id="5286"/>
    <lineage>
        <taxon>Eukaryota</taxon>
        <taxon>Fungi</taxon>
        <taxon>Dikarya</taxon>
        <taxon>Basidiomycota</taxon>
        <taxon>Pucciniomycotina</taxon>
        <taxon>Microbotryomycetes</taxon>
        <taxon>Sporidiobolales</taxon>
        <taxon>Sporidiobolaceae</taxon>
        <taxon>Rhodotorula</taxon>
    </lineage>
</organism>
<name>A0A511KDA9_RHOTO</name>
<feature type="compositionally biased region" description="Acidic residues" evidence="5">
    <location>
        <begin position="638"/>
        <end position="659"/>
    </location>
</feature>
<feature type="compositionally biased region" description="Acidic residues" evidence="5">
    <location>
        <begin position="677"/>
        <end position="697"/>
    </location>
</feature>
<evidence type="ECO:0000256" key="5">
    <source>
        <dbReference type="SAM" id="MobiDB-lite"/>
    </source>
</evidence>
<dbReference type="Pfam" id="PF01926">
    <property type="entry name" value="MMR_HSR1"/>
    <property type="match status" value="1"/>
</dbReference>
<dbReference type="Gene3D" id="3.40.50.300">
    <property type="entry name" value="P-loop containing nucleotide triphosphate hydrolases"/>
    <property type="match status" value="2"/>
</dbReference>
<dbReference type="GO" id="GO:0005525">
    <property type="term" value="F:GTP binding"/>
    <property type="evidence" value="ECO:0007669"/>
    <property type="project" value="UniProtKB-KW"/>
</dbReference>
<evidence type="ECO:0000259" key="6">
    <source>
        <dbReference type="Pfam" id="PF01926"/>
    </source>
</evidence>
<feature type="region of interest" description="Disordered" evidence="5">
    <location>
        <begin position="280"/>
        <end position="300"/>
    </location>
</feature>
<feature type="region of interest" description="Disordered" evidence="5">
    <location>
        <begin position="518"/>
        <end position="541"/>
    </location>
</feature>
<evidence type="ECO:0000256" key="3">
    <source>
        <dbReference type="ARBA" id="ARBA00037770"/>
    </source>
</evidence>
<feature type="region of interest" description="Disordered" evidence="5">
    <location>
        <begin position="618"/>
        <end position="697"/>
    </location>
</feature>
<evidence type="ECO:0000313" key="8">
    <source>
        <dbReference type="Proteomes" id="UP000321518"/>
    </source>
</evidence>
<feature type="compositionally biased region" description="Basic and acidic residues" evidence="5">
    <location>
        <begin position="359"/>
        <end position="372"/>
    </location>
</feature>
<evidence type="ECO:0000256" key="4">
    <source>
        <dbReference type="ARBA" id="ARBA00039902"/>
    </source>
</evidence>
<sequence>MKRATPADPSSSPSFSPTSTASLLPTSTSKPHLGQRYRTPEQRARDEQHAGRMKLESRFIRLPKHLAERTKFRAAMDKLERPIRTELAVLTEEELLPGKKGKERAVVLPGEEEEIDEVELSCPKRPRWRYTQTKAEVEKNEEGMFRKWLAEIDSVISRPPSFDDSGDANNTPSPTFFERSLEVWRQLWRTTETSDILLVLIDVRFPLLHYPPSLRHYLRTLKPYPKPVILVLTKTDLVPRWVSEAWKRYFEKDASAQDEGDGHAEGGAKVEVVLMESYKEEERGEDTQGTHARLVPATPPPARHALLSALRCAHASLLTPPPVVASSPERLARWKPKVRKDVDWEGVEEEGGETGVRAGKKDGREADEGEKGRRSRRRKGKDELAPAPQNKEEEQSAGDAAKAGEGEEDYPFLTVGLIGQPNVGKSSLLNALLGRKVVRASRTPGKTKTLQTIYWNHSLRLCDCPGLVCPSAAGFERQVLGGILPIQNVEAVLHFVGQRIPLEKVLKLKHEREAWQGKEEEEDDEFSLDSPEERAAKRQAARPRWTTDEFLAAHALQQGFVTAKVGRPDIYRAGAFILRLLHSSTIPWTFLPPTLDAYEQQVQRDEMEGIWLKEFVPKAGAGRPDADDETGSGSEAEQASEDGEDSGGGEIESEDEDSADEKAVQAVRGAFAALAVEEGEGEEEGDSEPDASEQESD</sequence>
<dbReference type="InterPro" id="IPR027417">
    <property type="entry name" value="P-loop_NTPase"/>
</dbReference>
<dbReference type="OrthoDB" id="61815at2759"/>
<feature type="region of interest" description="Disordered" evidence="5">
    <location>
        <begin position="345"/>
        <end position="404"/>
    </location>
</feature>
<keyword evidence="2" id="KW-0342">GTP-binding</keyword>
<dbReference type="PANTHER" id="PTHR45709:SF3">
    <property type="entry name" value="GUANINE NUCLEOTIDE-BINDING PROTEIN-LIKE 1"/>
    <property type="match status" value="1"/>
</dbReference>
<dbReference type="PANTHER" id="PTHR45709">
    <property type="entry name" value="LARGE SUBUNIT GTPASE 1 HOMOLOG-RELATED"/>
    <property type="match status" value="1"/>
</dbReference>
<comment type="caution">
    <text evidence="7">The sequence shown here is derived from an EMBL/GenBank/DDBJ whole genome shotgun (WGS) entry which is preliminary data.</text>
</comment>
<feature type="compositionally biased region" description="Basic and acidic residues" evidence="5">
    <location>
        <begin position="380"/>
        <end position="394"/>
    </location>
</feature>
<dbReference type="Proteomes" id="UP000321518">
    <property type="component" value="Unassembled WGS sequence"/>
</dbReference>
<dbReference type="PRINTS" id="PR00326">
    <property type="entry name" value="GTP1OBG"/>
</dbReference>
<reference evidence="7 8" key="1">
    <citation type="submission" date="2019-07" db="EMBL/GenBank/DDBJ databases">
        <title>Rhodotorula toruloides NBRC10032 genome sequencing.</title>
        <authorList>
            <person name="Shida Y."/>
            <person name="Takaku H."/>
            <person name="Ogasawara W."/>
            <person name="Mori K."/>
        </authorList>
    </citation>
    <scope>NUCLEOTIDE SEQUENCE [LARGE SCALE GENOMIC DNA]</scope>
    <source>
        <strain evidence="7 8">NBRC10032</strain>
    </source>
</reference>
<dbReference type="InterPro" id="IPR043358">
    <property type="entry name" value="GNL1-like"/>
</dbReference>
<dbReference type="GO" id="GO:0003924">
    <property type="term" value="F:GTPase activity"/>
    <property type="evidence" value="ECO:0007669"/>
    <property type="project" value="InterPro"/>
</dbReference>
<gene>
    <name evidence="7" type="ORF">Rt10032_c05g2299</name>
</gene>
<evidence type="ECO:0000256" key="2">
    <source>
        <dbReference type="ARBA" id="ARBA00023134"/>
    </source>
</evidence>